<dbReference type="CDD" id="cd09143">
    <property type="entry name" value="PLDc_vPLD1_2_like_bac_2"/>
    <property type="match status" value="1"/>
</dbReference>
<organism evidence="6 7">
    <name type="scientific">Antrihabitans cavernicola</name>
    <dbReference type="NCBI Taxonomy" id="2495913"/>
    <lineage>
        <taxon>Bacteria</taxon>
        <taxon>Bacillati</taxon>
        <taxon>Actinomycetota</taxon>
        <taxon>Actinomycetes</taxon>
        <taxon>Mycobacteriales</taxon>
        <taxon>Nocardiaceae</taxon>
        <taxon>Antrihabitans</taxon>
    </lineage>
</organism>
<dbReference type="InterPro" id="IPR015679">
    <property type="entry name" value="PLipase_D_fam"/>
</dbReference>
<evidence type="ECO:0000259" key="5">
    <source>
        <dbReference type="PROSITE" id="PS50035"/>
    </source>
</evidence>
<evidence type="ECO:0000256" key="3">
    <source>
        <dbReference type="ARBA" id="ARBA00022801"/>
    </source>
</evidence>
<feature type="domain" description="PLD phosphodiesterase" evidence="5">
    <location>
        <begin position="133"/>
        <end position="160"/>
    </location>
</feature>
<gene>
    <name evidence="6" type="ORF">FOY51_16855</name>
</gene>
<dbReference type="AlphaFoldDB" id="A0A5A7S986"/>
<sequence>MSGNGNGAVLIPGDTCWRIERADRLTILIDAEDYFRAAKASMLQARKRIMLIGWDFDTRIDLEPHKRTLPGPNQVGRFLRWLTHERPELEIYLLKWDLGTLSDAIPRGMPPVFLLNWITGKRLHLQADSVHPPGAAHHQKIVVIDDAIAFCGGIDMTVNRWDSRAHLDDDTRRTNPNGEQHDPWHDATIAVDGAAARALGDLARERWHTASGEELAPIEDAADYSTDWPQSLEPTIRDVDVAITRTLPELEDRTEIREVEALFLAAVAAAETTLYIENQYLASRTIAEAVASRLAQPNCPEIVLVIARNATGWLEQKTMDGARHRLLRLLWKADRNDRLSVYYPVTAAGEPIYVHAKVLVLDDRMLRVGSANLNNRSMGFDTECDLALEAVGDDAQRITDTVLRFRDDLIAEHLDTTVEAVRAAIAKADGSVQGAIESLRTEPGAGRTLVPFDRETVEGEDSALAENELMDPETAAVRFPDLIRRVWNRFG</sequence>
<dbReference type="SMART" id="SM00155">
    <property type="entry name" value="PLDc"/>
    <property type="match status" value="2"/>
</dbReference>
<dbReference type="RefSeq" id="WP_149431407.1">
    <property type="nucleotide sequence ID" value="NZ_VLNY01000007.1"/>
</dbReference>
<dbReference type="PANTHER" id="PTHR18896">
    <property type="entry name" value="PHOSPHOLIPASE D"/>
    <property type="match status" value="1"/>
</dbReference>
<evidence type="ECO:0000313" key="7">
    <source>
        <dbReference type="Proteomes" id="UP000322244"/>
    </source>
</evidence>
<dbReference type="InterPro" id="IPR001736">
    <property type="entry name" value="PLipase_D/transphosphatidylase"/>
</dbReference>
<evidence type="ECO:0000256" key="2">
    <source>
        <dbReference type="ARBA" id="ARBA00022737"/>
    </source>
</evidence>
<dbReference type="Pfam" id="PF13091">
    <property type="entry name" value="PLDc_2"/>
    <property type="match status" value="1"/>
</dbReference>
<dbReference type="CDD" id="cd09140">
    <property type="entry name" value="PLDc_vPLD1_2_like_bac_1"/>
    <property type="match status" value="1"/>
</dbReference>
<proteinExistence type="predicted"/>
<protein>
    <submittedName>
        <fullName evidence="6">Phospholipase</fullName>
    </submittedName>
</protein>
<keyword evidence="4" id="KW-0443">Lipid metabolism</keyword>
<dbReference type="PANTHER" id="PTHR18896:SF76">
    <property type="entry name" value="PHOSPHOLIPASE"/>
    <property type="match status" value="1"/>
</dbReference>
<keyword evidence="3" id="KW-0378">Hydrolase</keyword>
<comment type="caution">
    <text evidence="6">The sequence shown here is derived from an EMBL/GenBank/DDBJ whole genome shotgun (WGS) entry which is preliminary data.</text>
</comment>
<dbReference type="Gene3D" id="3.30.870.10">
    <property type="entry name" value="Endonuclease Chain A"/>
    <property type="match status" value="2"/>
</dbReference>
<dbReference type="OrthoDB" id="8828485at2"/>
<dbReference type="GO" id="GO:0004630">
    <property type="term" value="F:phospholipase D activity"/>
    <property type="evidence" value="ECO:0007669"/>
    <property type="project" value="UniProtKB-EC"/>
</dbReference>
<evidence type="ECO:0000256" key="4">
    <source>
        <dbReference type="ARBA" id="ARBA00023098"/>
    </source>
</evidence>
<dbReference type="SUPFAM" id="SSF56024">
    <property type="entry name" value="Phospholipase D/nuclease"/>
    <property type="match status" value="2"/>
</dbReference>
<dbReference type="GO" id="GO:0009395">
    <property type="term" value="P:phospholipid catabolic process"/>
    <property type="evidence" value="ECO:0007669"/>
    <property type="project" value="TreeGrafter"/>
</dbReference>
<reference evidence="6 7" key="1">
    <citation type="submission" date="2019-07" db="EMBL/GenBank/DDBJ databases">
        <title>Rhodococcus cavernicolus sp. nov., isolated from a cave.</title>
        <authorList>
            <person name="Lee S.D."/>
        </authorList>
    </citation>
    <scope>NUCLEOTIDE SEQUENCE [LARGE SCALE GENOMIC DNA]</scope>
    <source>
        <strain evidence="6 7">C1-24</strain>
    </source>
</reference>
<dbReference type="Proteomes" id="UP000322244">
    <property type="component" value="Unassembled WGS sequence"/>
</dbReference>
<keyword evidence="2" id="KW-0677">Repeat</keyword>
<evidence type="ECO:0000313" key="6">
    <source>
        <dbReference type="EMBL" id="KAA0022044.1"/>
    </source>
</evidence>
<dbReference type="EMBL" id="VLNY01000007">
    <property type="protein sequence ID" value="KAA0022044.1"/>
    <property type="molecule type" value="Genomic_DNA"/>
</dbReference>
<dbReference type="Pfam" id="PF00614">
    <property type="entry name" value="PLDc"/>
    <property type="match status" value="1"/>
</dbReference>
<accession>A0A5A7S986</accession>
<keyword evidence="7" id="KW-1185">Reference proteome</keyword>
<comment type="catalytic activity">
    <reaction evidence="1">
        <text>a 1,2-diacyl-sn-glycero-3-phosphocholine + H2O = a 1,2-diacyl-sn-glycero-3-phosphate + choline + H(+)</text>
        <dbReference type="Rhea" id="RHEA:14445"/>
        <dbReference type="ChEBI" id="CHEBI:15354"/>
        <dbReference type="ChEBI" id="CHEBI:15377"/>
        <dbReference type="ChEBI" id="CHEBI:15378"/>
        <dbReference type="ChEBI" id="CHEBI:57643"/>
        <dbReference type="ChEBI" id="CHEBI:58608"/>
        <dbReference type="EC" id="3.1.4.4"/>
    </reaction>
</comment>
<dbReference type="PROSITE" id="PS50035">
    <property type="entry name" value="PLD"/>
    <property type="match status" value="2"/>
</dbReference>
<dbReference type="InterPro" id="IPR025202">
    <property type="entry name" value="PLD-like_dom"/>
</dbReference>
<evidence type="ECO:0000256" key="1">
    <source>
        <dbReference type="ARBA" id="ARBA00000798"/>
    </source>
</evidence>
<name>A0A5A7S986_9NOCA</name>
<feature type="domain" description="PLD phosphodiesterase" evidence="5">
    <location>
        <begin position="350"/>
        <end position="377"/>
    </location>
</feature>